<dbReference type="Proteomes" id="UP000030748">
    <property type="component" value="Unassembled WGS sequence"/>
</dbReference>
<evidence type="ECO:0000313" key="2">
    <source>
        <dbReference type="EMBL" id="EYU22346.1"/>
    </source>
</evidence>
<proteinExistence type="predicted"/>
<reference evidence="2 3" key="1">
    <citation type="journal article" date="2013" name="Proc. Natl. Acad. Sci. U.S.A.">
        <title>Fine-scale variation in meiotic recombination in Mimulus inferred from population shotgun sequencing.</title>
        <authorList>
            <person name="Hellsten U."/>
            <person name="Wright K.M."/>
            <person name="Jenkins J."/>
            <person name="Shu S."/>
            <person name="Yuan Y."/>
            <person name="Wessler S.R."/>
            <person name="Schmutz J."/>
            <person name="Willis J.H."/>
            <person name="Rokhsar D.S."/>
        </authorList>
    </citation>
    <scope>NUCLEOTIDE SEQUENCE [LARGE SCALE GENOMIC DNA]</scope>
    <source>
        <strain evidence="3">cv. DUN x IM62</strain>
    </source>
</reference>
<protein>
    <submittedName>
        <fullName evidence="2">Uncharacterized protein</fullName>
    </submittedName>
</protein>
<organism evidence="2 3">
    <name type="scientific">Erythranthe guttata</name>
    <name type="common">Yellow monkey flower</name>
    <name type="synonym">Mimulus guttatus</name>
    <dbReference type="NCBI Taxonomy" id="4155"/>
    <lineage>
        <taxon>Eukaryota</taxon>
        <taxon>Viridiplantae</taxon>
        <taxon>Streptophyta</taxon>
        <taxon>Embryophyta</taxon>
        <taxon>Tracheophyta</taxon>
        <taxon>Spermatophyta</taxon>
        <taxon>Magnoliopsida</taxon>
        <taxon>eudicotyledons</taxon>
        <taxon>Gunneridae</taxon>
        <taxon>Pentapetalae</taxon>
        <taxon>asterids</taxon>
        <taxon>lamiids</taxon>
        <taxon>Lamiales</taxon>
        <taxon>Phrymaceae</taxon>
        <taxon>Erythranthe</taxon>
    </lineage>
</organism>
<feature type="compositionally biased region" description="Basic and acidic residues" evidence="1">
    <location>
        <begin position="1"/>
        <end position="14"/>
    </location>
</feature>
<dbReference type="EMBL" id="KI632205">
    <property type="protein sequence ID" value="EYU22346.1"/>
    <property type="molecule type" value="Genomic_DNA"/>
</dbReference>
<name>A0A022Q2X3_ERYGU</name>
<evidence type="ECO:0000313" key="3">
    <source>
        <dbReference type="Proteomes" id="UP000030748"/>
    </source>
</evidence>
<feature type="region of interest" description="Disordered" evidence="1">
    <location>
        <begin position="1"/>
        <end position="39"/>
    </location>
</feature>
<gene>
    <name evidence="2" type="ORF">MIMGU_mgv1a017025mg</name>
</gene>
<accession>A0A022Q2X3</accession>
<evidence type="ECO:0000256" key="1">
    <source>
        <dbReference type="SAM" id="MobiDB-lite"/>
    </source>
</evidence>
<dbReference type="AlphaFoldDB" id="A0A022Q2X3"/>
<sequence length="96" mass="11498">MYEERDRELERVLEPVEEQTLDSNDPFRLRRPKTKGGEDDIQSIQWLQGGYHHLLYEPALTGKDPKTVEYVRNSAHLAIDSERRRNTGWWMWLQQS</sequence>
<keyword evidence="3" id="KW-1185">Reference proteome</keyword>